<feature type="domain" description="Pirin C-terminal" evidence="5">
    <location>
        <begin position="178"/>
        <end position="279"/>
    </location>
</feature>
<dbReference type="InterPro" id="IPR008778">
    <property type="entry name" value="Pirin_C_dom"/>
</dbReference>
<dbReference type="Proteomes" id="UP000295565">
    <property type="component" value="Unassembled WGS sequence"/>
</dbReference>
<keyword evidence="2" id="KW-0479">Metal-binding</keyword>
<dbReference type="PIRSF" id="PIRSF006232">
    <property type="entry name" value="Pirin"/>
    <property type="match status" value="1"/>
</dbReference>
<dbReference type="OrthoDB" id="9780903at2"/>
<dbReference type="GO" id="GO:0046872">
    <property type="term" value="F:metal ion binding"/>
    <property type="evidence" value="ECO:0007669"/>
    <property type="project" value="UniProtKB-KW"/>
</dbReference>
<feature type="binding site" evidence="2">
    <location>
        <position position="106"/>
    </location>
    <ligand>
        <name>Fe cation</name>
        <dbReference type="ChEBI" id="CHEBI:24875"/>
    </ligand>
</feature>
<evidence type="ECO:0000256" key="1">
    <source>
        <dbReference type="ARBA" id="ARBA00008416"/>
    </source>
</evidence>
<name>A0A4R1K3A2_9GAMM</name>
<dbReference type="InterPro" id="IPR012093">
    <property type="entry name" value="Pirin"/>
</dbReference>
<dbReference type="EMBL" id="SMGD01000011">
    <property type="protein sequence ID" value="TCK58555.1"/>
    <property type="molecule type" value="Genomic_DNA"/>
</dbReference>
<evidence type="ECO:0000256" key="2">
    <source>
        <dbReference type="PIRSR" id="PIRSR006232-1"/>
    </source>
</evidence>
<dbReference type="Gene3D" id="2.60.120.10">
    <property type="entry name" value="Jelly Rolls"/>
    <property type="match status" value="2"/>
</dbReference>
<comment type="cofactor">
    <cofactor evidence="2">
        <name>Fe cation</name>
        <dbReference type="ChEBI" id="CHEBI:24875"/>
    </cofactor>
    <text evidence="2">Binds 1 Fe cation per subunit.</text>
</comment>
<dbReference type="InterPro" id="IPR014710">
    <property type="entry name" value="RmlC-like_jellyroll"/>
</dbReference>
<comment type="caution">
    <text evidence="6">The sequence shown here is derived from an EMBL/GenBank/DDBJ whole genome shotgun (WGS) entry which is preliminary data.</text>
</comment>
<evidence type="ECO:0008006" key="8">
    <source>
        <dbReference type="Google" id="ProtNLM"/>
    </source>
</evidence>
<evidence type="ECO:0000259" key="5">
    <source>
        <dbReference type="Pfam" id="PF05726"/>
    </source>
</evidence>
<reference evidence="6 7" key="1">
    <citation type="submission" date="2019-03" db="EMBL/GenBank/DDBJ databases">
        <title>Genomic Encyclopedia of Type Strains, Phase IV (KMG-IV): sequencing the most valuable type-strain genomes for metagenomic binning, comparative biology and taxonomic classification.</title>
        <authorList>
            <person name="Goeker M."/>
        </authorList>
    </citation>
    <scope>NUCLEOTIDE SEQUENCE [LARGE SCALE GENOMIC DNA]</scope>
    <source>
        <strain evidence="6 7">DSM 18577</strain>
    </source>
</reference>
<keyword evidence="2" id="KW-0408">Iron</keyword>
<keyword evidence="7" id="KW-1185">Reference proteome</keyword>
<protein>
    <recommendedName>
        <fullName evidence="8">Quercetin 2,3-dioxygenase</fullName>
    </recommendedName>
</protein>
<dbReference type="Pfam" id="PF02678">
    <property type="entry name" value="Pirin"/>
    <property type="match status" value="1"/>
</dbReference>
<feature type="binding site" evidence="2">
    <location>
        <position position="62"/>
    </location>
    <ligand>
        <name>Fe cation</name>
        <dbReference type="ChEBI" id="CHEBI:24875"/>
    </ligand>
</feature>
<evidence type="ECO:0000313" key="6">
    <source>
        <dbReference type="EMBL" id="TCK58555.1"/>
    </source>
</evidence>
<feature type="domain" description="Pirin N-terminal" evidence="4">
    <location>
        <begin position="22"/>
        <end position="122"/>
    </location>
</feature>
<dbReference type="AlphaFoldDB" id="A0A4R1K3A2"/>
<evidence type="ECO:0000313" key="7">
    <source>
        <dbReference type="Proteomes" id="UP000295565"/>
    </source>
</evidence>
<gene>
    <name evidence="6" type="ORF">EV690_0683</name>
</gene>
<dbReference type="InterPro" id="IPR003829">
    <property type="entry name" value="Pirin_N_dom"/>
</dbReference>
<dbReference type="SUPFAM" id="SSF51182">
    <property type="entry name" value="RmlC-like cupins"/>
    <property type="match status" value="1"/>
</dbReference>
<organism evidence="6 7">
    <name type="scientific">Celerinatantimonas diazotrophica</name>
    <dbReference type="NCBI Taxonomy" id="412034"/>
    <lineage>
        <taxon>Bacteria</taxon>
        <taxon>Pseudomonadati</taxon>
        <taxon>Pseudomonadota</taxon>
        <taxon>Gammaproteobacteria</taxon>
        <taxon>Celerinatantimonadaceae</taxon>
        <taxon>Celerinatantimonas</taxon>
    </lineage>
</organism>
<proteinExistence type="inferred from homology"/>
<dbReference type="RefSeq" id="WP_131911526.1">
    <property type="nucleotide sequence ID" value="NZ_OU594967.1"/>
</dbReference>
<dbReference type="PANTHER" id="PTHR13903:SF8">
    <property type="entry name" value="PIRIN"/>
    <property type="match status" value="1"/>
</dbReference>
<comment type="similarity">
    <text evidence="1 3">Belongs to the pirin family.</text>
</comment>
<dbReference type="PANTHER" id="PTHR13903">
    <property type="entry name" value="PIRIN-RELATED"/>
    <property type="match status" value="1"/>
</dbReference>
<feature type="binding site" evidence="2">
    <location>
        <position position="104"/>
    </location>
    <ligand>
        <name>Fe cation</name>
        <dbReference type="ChEBI" id="CHEBI:24875"/>
    </ligand>
</feature>
<evidence type="ECO:0000259" key="4">
    <source>
        <dbReference type="Pfam" id="PF02678"/>
    </source>
</evidence>
<dbReference type="InterPro" id="IPR011051">
    <property type="entry name" value="RmlC_Cupin_sf"/>
</dbReference>
<dbReference type="CDD" id="cd02247">
    <property type="entry name" value="cupin_pirin_C"/>
    <property type="match status" value="1"/>
</dbReference>
<accession>A0A4R1K3A2</accession>
<feature type="binding site" evidence="2">
    <location>
        <position position="60"/>
    </location>
    <ligand>
        <name>Fe cation</name>
        <dbReference type="ChEBI" id="CHEBI:24875"/>
    </ligand>
</feature>
<evidence type="ECO:0000256" key="3">
    <source>
        <dbReference type="RuleBase" id="RU003457"/>
    </source>
</evidence>
<dbReference type="Pfam" id="PF05726">
    <property type="entry name" value="Pirin_C"/>
    <property type="match status" value="1"/>
</dbReference>
<sequence length="279" mass="30876">MSQERTITKVVPGQPTSDGAGVKLTRMIGTGQLDHLDPFLLLDCFESDQPDDYLAGFPSHPHRGFETVTYILNGRMRHKDNQGHEGVIEEGGIQWMTAGRGVVHSEMPEQKEGLLKGFQLWVNLPAKDKMSQPHYQEHSSDEIPCDIDENGNIIRVIAGQSAKGTQGPIQTEQTQASYFDISLVAEKSVSLPIPVEHVGFVYTISGDVTVVGSEHQVKAYQLGVLSEGSQLTLQAKTDSRVLVITGKPLREPIAWGGPFVMNTREEVYQAFEDFRANRF</sequence>
<dbReference type="CDD" id="cd02909">
    <property type="entry name" value="cupin_pirin_N"/>
    <property type="match status" value="1"/>
</dbReference>